<organism evidence="5 6">
    <name type="scientific">Neotoma lepida</name>
    <name type="common">Desert woodrat</name>
    <dbReference type="NCBI Taxonomy" id="56216"/>
    <lineage>
        <taxon>Eukaryota</taxon>
        <taxon>Metazoa</taxon>
        <taxon>Chordata</taxon>
        <taxon>Craniata</taxon>
        <taxon>Vertebrata</taxon>
        <taxon>Euteleostomi</taxon>
        <taxon>Mammalia</taxon>
        <taxon>Eutheria</taxon>
        <taxon>Euarchontoglires</taxon>
        <taxon>Glires</taxon>
        <taxon>Rodentia</taxon>
        <taxon>Myomorpha</taxon>
        <taxon>Muroidea</taxon>
        <taxon>Cricetidae</taxon>
        <taxon>Neotominae</taxon>
        <taxon>Neotoma</taxon>
    </lineage>
</organism>
<dbReference type="SUPFAM" id="SSF88723">
    <property type="entry name" value="PIN domain-like"/>
    <property type="match status" value="1"/>
</dbReference>
<dbReference type="AlphaFoldDB" id="A0A1A6GRH2"/>
<gene>
    <name evidence="5" type="ORF">A6R68_02977</name>
</gene>
<dbReference type="InterPro" id="IPR006984">
    <property type="entry name" value="Fcf1/UTP23"/>
</dbReference>
<evidence type="ECO:0008006" key="7">
    <source>
        <dbReference type="Google" id="ProtNLM"/>
    </source>
</evidence>
<dbReference type="Proteomes" id="UP000092124">
    <property type="component" value="Unassembled WGS sequence"/>
</dbReference>
<dbReference type="STRING" id="56216.A0A1A6GRH2"/>
<dbReference type="Gene3D" id="3.40.50.1010">
    <property type="entry name" value="5'-nuclease"/>
    <property type="match status" value="1"/>
</dbReference>
<keyword evidence="2" id="KW-0690">Ribosome biogenesis</keyword>
<comment type="caution">
    <text evidence="5">The sequence shown here is derived from an EMBL/GenBank/DDBJ whole genome shotgun (WGS) entry which is preliminary data.</text>
</comment>
<evidence type="ECO:0000256" key="3">
    <source>
        <dbReference type="ARBA" id="ARBA00022552"/>
    </source>
</evidence>
<evidence type="ECO:0000313" key="6">
    <source>
        <dbReference type="Proteomes" id="UP000092124"/>
    </source>
</evidence>
<keyword evidence="4" id="KW-0539">Nucleus</keyword>
<name>A0A1A6GRH2_NEOLE</name>
<comment type="subcellular location">
    <subcellularLocation>
        <location evidence="1">Nucleus</location>
        <location evidence="1">Nucleolus</location>
    </subcellularLocation>
</comment>
<evidence type="ECO:0000256" key="4">
    <source>
        <dbReference type="ARBA" id="ARBA00023242"/>
    </source>
</evidence>
<evidence type="ECO:0000256" key="1">
    <source>
        <dbReference type="ARBA" id="ARBA00004604"/>
    </source>
</evidence>
<dbReference type="GO" id="GO:0006364">
    <property type="term" value="P:rRNA processing"/>
    <property type="evidence" value="ECO:0007669"/>
    <property type="project" value="UniProtKB-KW"/>
</dbReference>
<dbReference type="PANTHER" id="PTHR12416">
    <property type="entry name" value="RRNA-PROCESSING PROTEIN UTP23 HOMOLOG"/>
    <property type="match status" value="1"/>
</dbReference>
<feature type="non-terminal residue" evidence="5">
    <location>
        <position position="1"/>
    </location>
</feature>
<evidence type="ECO:0000313" key="5">
    <source>
        <dbReference type="EMBL" id="OBS68484.1"/>
    </source>
</evidence>
<dbReference type="Pfam" id="PF04900">
    <property type="entry name" value="Fcf1"/>
    <property type="match status" value="1"/>
</dbReference>
<evidence type="ECO:0000256" key="2">
    <source>
        <dbReference type="ARBA" id="ARBA00022517"/>
    </source>
</evidence>
<accession>A0A1A6GRH2</accession>
<sequence length="106" mass="11710">YNTQLSPPYHILIDTNFINFSIKAKLGLVQSMTDCLYAKCIPCITDCVMAETEKLRQKYRAPGVTDSYSKSIFLKEAVLSEPGGLLPEDALNPTVKSLATQQSHGE</sequence>
<dbReference type="EMBL" id="LZPO01075914">
    <property type="protein sequence ID" value="OBS68484.1"/>
    <property type="molecule type" value="Genomic_DNA"/>
</dbReference>
<keyword evidence="3" id="KW-0698">rRNA processing</keyword>
<dbReference type="GO" id="GO:0032040">
    <property type="term" value="C:small-subunit processome"/>
    <property type="evidence" value="ECO:0007669"/>
    <property type="project" value="InterPro"/>
</dbReference>
<dbReference type="InterPro" id="IPR029060">
    <property type="entry name" value="PIN-like_dom_sf"/>
</dbReference>
<proteinExistence type="predicted"/>
<keyword evidence="6" id="KW-1185">Reference proteome</keyword>
<reference evidence="5 6" key="1">
    <citation type="submission" date="2016-06" db="EMBL/GenBank/DDBJ databases">
        <title>The Draft Genome Sequence and Annotation of the Desert Woodrat Neotoma lepida.</title>
        <authorList>
            <person name="Campbell M."/>
            <person name="Oakeson K.F."/>
            <person name="Yandell M."/>
            <person name="Halpert J.R."/>
            <person name="Dearing D."/>
        </authorList>
    </citation>
    <scope>NUCLEOTIDE SEQUENCE [LARGE SCALE GENOMIC DNA]</scope>
    <source>
        <strain evidence="5">417</strain>
        <tissue evidence="5">Liver</tissue>
    </source>
</reference>
<protein>
    <recommendedName>
        <fullName evidence="7">PIN domain-containing protein</fullName>
    </recommendedName>
</protein>
<dbReference type="OrthoDB" id="76105at2759"/>